<reference evidence="2 3" key="1">
    <citation type="submission" date="2022-05" db="EMBL/GenBank/DDBJ databases">
        <title>Microbulbifer sp. nov., isolated from sponge.</title>
        <authorList>
            <person name="Gao L."/>
        </authorList>
    </citation>
    <scope>NUCLEOTIDE SEQUENCE [LARGE SCALE GENOMIC DNA]</scope>
    <source>
        <strain evidence="2 3">MI-G</strain>
    </source>
</reference>
<sequence>MIERVYAVVGGVLLSSLGLAAEISSAKLLASYWVDGSEGLGLSGLSFCNGQLLTVSDKKSDTIYTLELENKRAKAVPYLEISGLRPPKKDKPTNLWYFFLDLTRRPSAMDFEGISCKNNAIYILSERFNRIAKVDKQGKAHWLETNWSLEAKTQGYLQGFNLSSEGIVKVEDDFWVALESEPRGLVKLASNGSIQIFQLPPVDGLKFQGGSEDLTALDYFNGALFTLERNAHAVCKRALPNLQAEWCLDYRALELSPELGYEGTRTGGMGDGLAVREQGIFVLFDNSNISRIQDPKDRRALLLQLAFPEGTR</sequence>
<dbReference type="Proteomes" id="UP001321520">
    <property type="component" value="Chromosome"/>
</dbReference>
<dbReference type="RefSeq" id="WP_301416780.1">
    <property type="nucleotide sequence ID" value="NZ_CP098023.1"/>
</dbReference>
<dbReference type="EMBL" id="CP098023">
    <property type="protein sequence ID" value="WKD50464.1"/>
    <property type="molecule type" value="Genomic_DNA"/>
</dbReference>
<dbReference type="Pfam" id="PF13449">
    <property type="entry name" value="Phytase-like"/>
    <property type="match status" value="1"/>
</dbReference>
<evidence type="ECO:0000259" key="1">
    <source>
        <dbReference type="Pfam" id="PF13449"/>
    </source>
</evidence>
<accession>A0ABY9EFT6</accession>
<dbReference type="InterPro" id="IPR027372">
    <property type="entry name" value="Phytase-like_dom"/>
</dbReference>
<evidence type="ECO:0000313" key="3">
    <source>
        <dbReference type="Proteomes" id="UP001321520"/>
    </source>
</evidence>
<protein>
    <submittedName>
        <fullName evidence="2">Esterase-like activity of phytase family protein</fullName>
    </submittedName>
</protein>
<organism evidence="2 3">
    <name type="scientific">Microbulbifer spongiae</name>
    <dbReference type="NCBI Taxonomy" id="2944933"/>
    <lineage>
        <taxon>Bacteria</taxon>
        <taxon>Pseudomonadati</taxon>
        <taxon>Pseudomonadota</taxon>
        <taxon>Gammaproteobacteria</taxon>
        <taxon>Cellvibrionales</taxon>
        <taxon>Microbulbiferaceae</taxon>
        <taxon>Microbulbifer</taxon>
    </lineage>
</organism>
<keyword evidence="3" id="KW-1185">Reference proteome</keyword>
<proteinExistence type="predicted"/>
<gene>
    <name evidence="2" type="ORF">M8T91_03230</name>
</gene>
<evidence type="ECO:0000313" key="2">
    <source>
        <dbReference type="EMBL" id="WKD50464.1"/>
    </source>
</evidence>
<feature type="domain" description="Phytase-like" evidence="1">
    <location>
        <begin position="41"/>
        <end position="182"/>
    </location>
</feature>
<name>A0ABY9EFT6_9GAMM</name>